<feature type="transmembrane region" description="Helical" evidence="5">
    <location>
        <begin position="216"/>
        <end position="237"/>
    </location>
</feature>
<feature type="transmembrane region" description="Helical" evidence="5">
    <location>
        <begin position="358"/>
        <end position="383"/>
    </location>
</feature>
<dbReference type="RefSeq" id="WP_020991400.1">
    <property type="nucleotide sequence ID" value="NZ_KI391971.1"/>
</dbReference>
<feature type="transmembrane region" description="Helical" evidence="5">
    <location>
        <begin position="293"/>
        <end position="311"/>
    </location>
</feature>
<reference evidence="6" key="1">
    <citation type="submission" date="2009-09" db="EMBL/GenBank/DDBJ databases">
        <authorList>
            <consortium name="The Broad Institute Genome Sequencing Platform"/>
            <person name="Ward D."/>
            <person name="Feldgarden M."/>
            <person name="Earl A."/>
            <person name="Young S.K."/>
            <person name="Zeng Q."/>
            <person name="Koehrsen M."/>
            <person name="Alvarado L."/>
            <person name="Berlin A."/>
            <person name="Bochicchio J."/>
            <person name="Borenstein D."/>
            <person name="Chapman S.B."/>
            <person name="Chen Z."/>
            <person name="Engels R."/>
            <person name="Freedman E."/>
            <person name="Gellesch M."/>
            <person name="Goldberg J."/>
            <person name="Griggs A."/>
            <person name="Gujja S."/>
            <person name="Heilman E."/>
            <person name="Heiman D."/>
            <person name="Hepburn T."/>
            <person name="Howarth C."/>
            <person name="Jen D."/>
            <person name="Larson L."/>
            <person name="Lewis B."/>
            <person name="Mehta T."/>
            <person name="Park D."/>
            <person name="Pearson M."/>
            <person name="Roberts A."/>
            <person name="Saif S."/>
            <person name="Shea T."/>
            <person name="Shenoy N."/>
            <person name="Sisk P."/>
            <person name="Stolte C."/>
            <person name="Sykes S."/>
            <person name="Thomson T."/>
            <person name="Walk T."/>
            <person name="White J."/>
            <person name="Yandava C."/>
            <person name="Sibley C.D."/>
            <person name="Field T.R."/>
            <person name="Grinwis M."/>
            <person name="Eshaghurshan C.S."/>
            <person name="Surette M.G."/>
            <person name="Haas B."/>
            <person name="Nusbaum C."/>
            <person name="Birren B."/>
        </authorList>
    </citation>
    <scope>NUCLEOTIDE SEQUENCE [LARGE SCALE GENOMIC DNA]</scope>
    <source>
        <strain evidence="6">ATCC 700633</strain>
    </source>
</reference>
<evidence type="ECO:0000256" key="5">
    <source>
        <dbReference type="SAM" id="Phobius"/>
    </source>
</evidence>
<evidence type="ECO:0000313" key="7">
    <source>
        <dbReference type="Proteomes" id="UP000002939"/>
    </source>
</evidence>
<dbReference type="GO" id="GO:0016020">
    <property type="term" value="C:membrane"/>
    <property type="evidence" value="ECO:0007669"/>
    <property type="project" value="UniProtKB-SubCell"/>
</dbReference>
<accession>D0BMA2</accession>
<feature type="transmembrane region" description="Helical" evidence="5">
    <location>
        <begin position="176"/>
        <end position="196"/>
    </location>
</feature>
<dbReference type="HOGENOM" id="CLU_015263_1_0_9"/>
<dbReference type="PANTHER" id="PTHR43427:SF12">
    <property type="entry name" value="CHLORIDE TRANSPORTER"/>
    <property type="match status" value="1"/>
</dbReference>
<feature type="transmembrane region" description="Helical" evidence="5">
    <location>
        <begin position="12"/>
        <end position="32"/>
    </location>
</feature>
<dbReference type="eggNOG" id="COG0038">
    <property type="taxonomic scope" value="Bacteria"/>
</dbReference>
<proteinExistence type="predicted"/>
<protein>
    <recommendedName>
        <fullName evidence="8">Voltage-gated chloride channel protein</fullName>
    </recommendedName>
</protein>
<evidence type="ECO:0000256" key="3">
    <source>
        <dbReference type="ARBA" id="ARBA00022989"/>
    </source>
</evidence>
<feature type="transmembrane region" description="Helical" evidence="5">
    <location>
        <begin position="323"/>
        <end position="346"/>
    </location>
</feature>
<dbReference type="SUPFAM" id="SSF81340">
    <property type="entry name" value="Clc chloride channel"/>
    <property type="match status" value="1"/>
</dbReference>
<dbReference type="EMBL" id="ACRF02000016">
    <property type="protein sequence ID" value="EEW93117.2"/>
    <property type="molecule type" value="Genomic_DNA"/>
</dbReference>
<dbReference type="GO" id="GO:0015108">
    <property type="term" value="F:chloride transmembrane transporter activity"/>
    <property type="evidence" value="ECO:0007669"/>
    <property type="project" value="InterPro"/>
</dbReference>
<dbReference type="InterPro" id="IPR001807">
    <property type="entry name" value="ClC"/>
</dbReference>
<dbReference type="Gene3D" id="1.10.3080.10">
    <property type="entry name" value="Clc chloride channel"/>
    <property type="match status" value="1"/>
</dbReference>
<gene>
    <name evidence="6" type="ORF">HMPREF0446_01105</name>
</gene>
<evidence type="ECO:0000256" key="4">
    <source>
        <dbReference type="ARBA" id="ARBA00023136"/>
    </source>
</evidence>
<dbReference type="InterPro" id="IPR014743">
    <property type="entry name" value="Cl-channel_core"/>
</dbReference>
<keyword evidence="3 5" id="KW-1133">Transmembrane helix</keyword>
<dbReference type="PRINTS" id="PR00762">
    <property type="entry name" value="CLCHANNEL"/>
</dbReference>
<reference evidence="6" key="2">
    <citation type="submission" date="2011-10" db="EMBL/GenBank/DDBJ databases">
        <title>The Genome Sequence of Granulicatella elegans ATCC 700633.</title>
        <authorList>
            <consortium name="The Broad Institute Genome Sequencing Platform"/>
            <consortium name="The Broad Institute Genome Sequencing Center for Infectious Disease"/>
            <person name="Earl A."/>
            <person name="Ward D."/>
            <person name="Feldgarden M."/>
            <person name="Gevers D."/>
            <person name="Sibley C.D."/>
            <person name="Field T.R."/>
            <person name="Grinwis M."/>
            <person name="Eshaghurshan C.S."/>
            <person name="Surette M.G."/>
            <person name="Young S.K."/>
            <person name="Zeng Q."/>
            <person name="Gargeya S."/>
            <person name="Fitzgerald M."/>
            <person name="Haas B."/>
            <person name="Abouelleil A."/>
            <person name="Alvarado L."/>
            <person name="Arachchi H.M."/>
            <person name="Berlin A."/>
            <person name="Brown A."/>
            <person name="Chapman S.B."/>
            <person name="Chen Z."/>
            <person name="Dunbar C."/>
            <person name="Freedman E."/>
            <person name="Gearin G."/>
            <person name="Goldberg J."/>
            <person name="Griggs A."/>
            <person name="Gujja S."/>
            <person name="Heiman D."/>
            <person name="Howarth C."/>
            <person name="Larson L."/>
            <person name="Lui A."/>
            <person name="MacDonald P.J.P."/>
            <person name="Montmayeur A."/>
            <person name="Murphy C."/>
            <person name="Neiman D."/>
            <person name="Pearson M."/>
            <person name="Priest M."/>
            <person name="Roberts A."/>
            <person name="Saif S."/>
            <person name="Shea T."/>
            <person name="Shenoy N."/>
            <person name="Sisk P."/>
            <person name="Stolte C."/>
            <person name="Sykes S."/>
            <person name="Wortman J."/>
            <person name="Nusbaum C."/>
            <person name="Birren B."/>
        </authorList>
    </citation>
    <scope>NUCLEOTIDE SEQUENCE [LARGE SCALE GENOMIC DNA]</scope>
    <source>
        <strain evidence="6">ATCC 700633</strain>
    </source>
</reference>
<feature type="transmembrane region" description="Helical" evidence="5">
    <location>
        <begin position="139"/>
        <end position="164"/>
    </location>
</feature>
<comment type="subcellular location">
    <subcellularLocation>
        <location evidence="1">Membrane</location>
        <topology evidence="1">Multi-pass membrane protein</topology>
    </subcellularLocation>
</comment>
<organism evidence="6 7">
    <name type="scientific">Granulicatella elegans ATCC 700633</name>
    <dbReference type="NCBI Taxonomy" id="626369"/>
    <lineage>
        <taxon>Bacteria</taxon>
        <taxon>Bacillati</taxon>
        <taxon>Bacillota</taxon>
        <taxon>Bacilli</taxon>
        <taxon>Lactobacillales</taxon>
        <taxon>Carnobacteriaceae</taxon>
        <taxon>Granulicatella</taxon>
    </lineage>
</organism>
<keyword evidence="4 5" id="KW-0472">Membrane</keyword>
<dbReference type="InterPro" id="IPR050368">
    <property type="entry name" value="ClC-type_chloride_channel"/>
</dbReference>
<feature type="transmembrane region" description="Helical" evidence="5">
    <location>
        <begin position="44"/>
        <end position="64"/>
    </location>
</feature>
<name>D0BMA2_9LACT</name>
<evidence type="ECO:0008006" key="8">
    <source>
        <dbReference type="Google" id="ProtNLM"/>
    </source>
</evidence>
<sequence length="403" mass="43907">MNSCKIKEKVLLGIVSIIVGVITGVLTSFFGQVLLKVSELRVEYFAYLIPFLAVVGFLFHTVYLKYGKNAVEGMNIVFRIGQGEDNRISKWLIPFMMIGTWLAHLFGASVGREGVAVQLGATVANQFQQWFSSKRNRQILLMIGMASGFAGLFGTPLAATFFAIEVMIVGQLQIDALFYALLSSFISMNVAQRLGLEKFMVGILVDIQFDETLLKMVVLGIAFGLTGRLFSVSLAYLKKYWSNKIPSPTLRIFLLGIGVSILIAAFGSGRYAGLGTNLIHASFYSETIFVQDWLFKLGLTVFSLSAGFLGGEVTPLFSIGSSLGIVMSSWLGISPMVAAALGYGAVFGSATNTWLAPIFIIGEVFGYSMMPYAAIVCIVAFVVNGNNSIYGQQKIFELESIER</sequence>
<dbReference type="PANTHER" id="PTHR43427">
    <property type="entry name" value="CHLORIDE CHANNEL PROTEIN CLC-E"/>
    <property type="match status" value="1"/>
</dbReference>
<dbReference type="AlphaFoldDB" id="D0BMA2"/>
<dbReference type="Pfam" id="PF00654">
    <property type="entry name" value="Voltage_CLC"/>
    <property type="match status" value="1"/>
</dbReference>
<comment type="caution">
    <text evidence="6">The sequence shown here is derived from an EMBL/GenBank/DDBJ whole genome shotgun (WGS) entry which is preliminary data.</text>
</comment>
<dbReference type="Proteomes" id="UP000002939">
    <property type="component" value="Unassembled WGS sequence"/>
</dbReference>
<evidence type="ECO:0000313" key="6">
    <source>
        <dbReference type="EMBL" id="EEW93117.2"/>
    </source>
</evidence>
<evidence type="ECO:0000256" key="1">
    <source>
        <dbReference type="ARBA" id="ARBA00004141"/>
    </source>
</evidence>
<feature type="transmembrane region" description="Helical" evidence="5">
    <location>
        <begin position="91"/>
        <end position="110"/>
    </location>
</feature>
<feature type="transmembrane region" description="Helical" evidence="5">
    <location>
        <begin position="249"/>
        <end position="273"/>
    </location>
</feature>
<keyword evidence="7" id="KW-1185">Reference proteome</keyword>
<keyword evidence="2 5" id="KW-0812">Transmembrane</keyword>
<evidence type="ECO:0000256" key="2">
    <source>
        <dbReference type="ARBA" id="ARBA00022692"/>
    </source>
</evidence>
<dbReference type="STRING" id="626369.HMPREF0446_01105"/>